<feature type="domain" description="MOSC" evidence="1">
    <location>
        <begin position="49"/>
        <end position="186"/>
    </location>
</feature>
<dbReference type="InterPro" id="IPR005302">
    <property type="entry name" value="MoCF_Sase_C"/>
</dbReference>
<dbReference type="InterPro" id="IPR005163">
    <property type="entry name" value="Tri_helical_YiiM-like"/>
</dbReference>
<evidence type="ECO:0000313" key="2">
    <source>
        <dbReference type="EMBL" id="QDW65952.1"/>
    </source>
</evidence>
<dbReference type="Proteomes" id="UP000316584">
    <property type="component" value="Chromosome"/>
</dbReference>
<dbReference type="GO" id="GO:0003824">
    <property type="term" value="F:catalytic activity"/>
    <property type="evidence" value="ECO:0007669"/>
    <property type="project" value="InterPro"/>
</dbReference>
<name>A0A518N227_9GAMM</name>
<dbReference type="SUPFAM" id="SSF50800">
    <property type="entry name" value="PK beta-barrel domain-like"/>
    <property type="match status" value="1"/>
</dbReference>
<dbReference type="Pfam" id="PF03475">
    <property type="entry name" value="YiiM_3-alpha"/>
    <property type="match status" value="1"/>
</dbReference>
<dbReference type="EMBL" id="CP042218">
    <property type="protein sequence ID" value="QDW65952.1"/>
    <property type="molecule type" value="Genomic_DNA"/>
</dbReference>
<keyword evidence="3" id="KW-1185">Reference proteome</keyword>
<protein>
    <submittedName>
        <fullName evidence="2">MOSC domain-containing protein</fullName>
    </submittedName>
</protein>
<dbReference type="Pfam" id="PF03473">
    <property type="entry name" value="MOSC"/>
    <property type="match status" value="1"/>
</dbReference>
<dbReference type="RefSeq" id="WP_144890051.1">
    <property type="nucleotide sequence ID" value="NZ_CP042218.1"/>
</dbReference>
<dbReference type="KEGG" id="lug:FPZ22_02800"/>
<dbReference type="GO" id="GO:0030151">
    <property type="term" value="F:molybdenum ion binding"/>
    <property type="evidence" value="ECO:0007669"/>
    <property type="project" value="InterPro"/>
</dbReference>
<dbReference type="AlphaFoldDB" id="A0A518N227"/>
<accession>A0A518N227</accession>
<organism evidence="2 3">
    <name type="scientific">Luteimonas granuli</name>
    <dbReference type="NCBI Taxonomy" id="1176533"/>
    <lineage>
        <taxon>Bacteria</taxon>
        <taxon>Pseudomonadati</taxon>
        <taxon>Pseudomonadota</taxon>
        <taxon>Gammaproteobacteria</taxon>
        <taxon>Lysobacterales</taxon>
        <taxon>Lysobacteraceae</taxon>
        <taxon>Luteimonas</taxon>
    </lineage>
</organism>
<proteinExistence type="predicted"/>
<dbReference type="InterPro" id="IPR011037">
    <property type="entry name" value="Pyrv_Knase-like_insert_dom_sf"/>
</dbReference>
<dbReference type="PANTHER" id="PTHR30212:SF2">
    <property type="entry name" value="PROTEIN YIIM"/>
    <property type="match status" value="1"/>
</dbReference>
<evidence type="ECO:0000313" key="3">
    <source>
        <dbReference type="Proteomes" id="UP000316584"/>
    </source>
</evidence>
<sequence>MNGQPPAAPSTGRRTVSGPTDVAVRIDALLTGVAVPYTRPGSRSAIAKSPRGGPVRIGELGLEGDEQGDTRVHGGVDKAVHHYPFEHYAAWRAELGGPPVPEAPGAFGENISGTGLDEGTVCLGDRFTLGGALLEVSQGRQPCWKLNDRFGVRDMARRVQDSGRTGWYYRVLRPGVAQAGDLLALVERPWPDWPLQRLMRLLATRSTDPELLRAALALPLVPSWRMLIERRLESRQAEDWTRRIEGPPGH</sequence>
<dbReference type="Gene3D" id="2.40.33.20">
    <property type="entry name" value="PK beta-barrel domain-like"/>
    <property type="match status" value="1"/>
</dbReference>
<dbReference type="GO" id="GO:0030170">
    <property type="term" value="F:pyridoxal phosphate binding"/>
    <property type="evidence" value="ECO:0007669"/>
    <property type="project" value="InterPro"/>
</dbReference>
<reference evidence="2 3" key="1">
    <citation type="submission" date="2019-07" db="EMBL/GenBank/DDBJ databases">
        <title>Full genome sequence of Luteimonas sp. Gr-4.</title>
        <authorList>
            <person name="Im W.-T."/>
        </authorList>
    </citation>
    <scope>NUCLEOTIDE SEQUENCE [LARGE SCALE GENOMIC DNA]</scope>
    <source>
        <strain evidence="2 3">Gr-4</strain>
    </source>
</reference>
<gene>
    <name evidence="2" type="ORF">FPZ22_02800</name>
</gene>
<dbReference type="PROSITE" id="PS51340">
    <property type="entry name" value="MOSC"/>
    <property type="match status" value="1"/>
</dbReference>
<dbReference type="OrthoDB" id="9786134at2"/>
<evidence type="ECO:0000259" key="1">
    <source>
        <dbReference type="PROSITE" id="PS51340"/>
    </source>
</evidence>
<dbReference type="PANTHER" id="PTHR30212">
    <property type="entry name" value="PROTEIN YIIM"/>
    <property type="match status" value="1"/>
</dbReference>
<dbReference type="InterPro" id="IPR052353">
    <property type="entry name" value="Benzoxazolinone_Detox_Enz"/>
</dbReference>